<sequence>MFLGICDSPQQYIVRANNIENNESAKKFIHLFTTVTNTSYIFNFELQNPTKVIFHKYFICHHTSKKKSTNQITERNTGCLSSIDILLKKNNKNTRKNDDYLKYSPPLNASIKIVWTHNHAVDSCDALKFLRTKSETNNVFLEYFENGLTPSEAKHLHENKLLVQENSCTLLANANINPTMRHVYYLHDERRKDNFGPVHEPLPKLQEKIVVYNEKGVQIMIKTNNPWAAIVVIPIMKRAQDMKCSREIIFIDSSSSVDTTNTTITNILSPSKAGAIPLAIRIHEGQTEESYIGALLLLQKNFPNCFGGIESPLVFMTDDSAAEKNALSKLWPKAKQFLCHFHMCQAERRWLHDSKNGINLNNRLPLMKLFQSAMYSMSEEEFKNIESRIKYEAPTNFIKRFENNCKRQEQWVRFYRSRILYRNHDTNNYAEASIRIMKDIFLNRTKAYNVVALVDFIVSVGEEYLTLKILNHAHGRHSQTKRLYDKLCSKMINFNISDLKQINETTYVIPSMTTKNVTYFIDTENGACTYKMGHAGSFCKHQAWIHKHIKGHSQIHLLSHCKNGMNLLC</sequence>
<evidence type="ECO:0000259" key="1">
    <source>
        <dbReference type="Pfam" id="PF10551"/>
    </source>
</evidence>
<evidence type="ECO:0000313" key="2">
    <source>
        <dbReference type="EMBL" id="MBY79884.1"/>
    </source>
</evidence>
<organism evidence="2">
    <name type="scientific">Sipha flava</name>
    <name type="common">yellow sugarcane aphid</name>
    <dbReference type="NCBI Taxonomy" id="143950"/>
    <lineage>
        <taxon>Eukaryota</taxon>
        <taxon>Metazoa</taxon>
        <taxon>Ecdysozoa</taxon>
        <taxon>Arthropoda</taxon>
        <taxon>Hexapoda</taxon>
        <taxon>Insecta</taxon>
        <taxon>Pterygota</taxon>
        <taxon>Neoptera</taxon>
        <taxon>Paraneoptera</taxon>
        <taxon>Hemiptera</taxon>
        <taxon>Sternorrhyncha</taxon>
        <taxon>Aphidomorpha</taxon>
        <taxon>Aphidoidea</taxon>
        <taxon>Aphididae</taxon>
        <taxon>Sipha</taxon>
    </lineage>
</organism>
<gene>
    <name evidence="2" type="ORF">g.46153</name>
</gene>
<feature type="domain" description="MULE transposase" evidence="1">
    <location>
        <begin position="271"/>
        <end position="345"/>
    </location>
</feature>
<dbReference type="PANTHER" id="PTHR35385">
    <property type="entry name" value="PROTEIN B, PUTATIVE-RELATED-RELATED"/>
    <property type="match status" value="1"/>
</dbReference>
<dbReference type="Pfam" id="PF10551">
    <property type="entry name" value="MULE"/>
    <property type="match status" value="1"/>
</dbReference>
<accession>A0A2S2QQ95</accession>
<dbReference type="EMBL" id="GGMS01010681">
    <property type="protein sequence ID" value="MBY79884.1"/>
    <property type="molecule type" value="Transcribed_RNA"/>
</dbReference>
<reference evidence="2" key="1">
    <citation type="submission" date="2018-04" db="EMBL/GenBank/DDBJ databases">
        <title>Transcriptome assembly of Sipha flava.</title>
        <authorList>
            <person name="Scully E.D."/>
            <person name="Geib S.M."/>
            <person name="Palmer N.A."/>
            <person name="Koch K."/>
            <person name="Bradshaw J."/>
            <person name="Heng-Moss T."/>
            <person name="Sarath G."/>
        </authorList>
    </citation>
    <scope>NUCLEOTIDE SEQUENCE</scope>
</reference>
<proteinExistence type="predicted"/>
<protein>
    <recommendedName>
        <fullName evidence="1">MULE transposase domain-containing protein</fullName>
    </recommendedName>
</protein>
<dbReference type="InterPro" id="IPR018289">
    <property type="entry name" value="MULE_transposase_dom"/>
</dbReference>
<name>A0A2S2QQ95_9HEMI</name>
<dbReference type="PANTHER" id="PTHR35385:SF2">
    <property type="entry name" value="PROTEIN B, PUTATIVE-RELATED"/>
    <property type="match status" value="1"/>
</dbReference>
<dbReference type="OrthoDB" id="6597347at2759"/>
<dbReference type="AlphaFoldDB" id="A0A2S2QQ95"/>